<feature type="compositionally biased region" description="Low complexity" evidence="1">
    <location>
        <begin position="53"/>
        <end position="71"/>
    </location>
</feature>
<reference evidence="2" key="2">
    <citation type="submission" date="2023-05" db="EMBL/GenBank/DDBJ databases">
        <authorList>
            <person name="Schelkunov M.I."/>
        </authorList>
    </citation>
    <scope>NUCLEOTIDE SEQUENCE</scope>
    <source>
        <strain evidence="2">Hsosn_3</strain>
        <tissue evidence="2">Leaf</tissue>
    </source>
</reference>
<accession>A0AAD8GN28</accession>
<dbReference type="PANTHER" id="PTHR36005:SF1">
    <property type="entry name" value="DNA LIGASE-LIKE PROTEIN"/>
    <property type="match status" value="1"/>
</dbReference>
<dbReference type="PANTHER" id="PTHR36005">
    <property type="entry name" value="DNA LIGASE-LIKE PROTEIN"/>
    <property type="match status" value="1"/>
</dbReference>
<feature type="region of interest" description="Disordered" evidence="1">
    <location>
        <begin position="53"/>
        <end position="109"/>
    </location>
</feature>
<keyword evidence="3" id="KW-1185">Reference proteome</keyword>
<reference evidence="2" key="1">
    <citation type="submission" date="2023-02" db="EMBL/GenBank/DDBJ databases">
        <title>Genome of toxic invasive species Heracleum sosnowskyi carries increased number of genes despite the absence of recent whole-genome duplications.</title>
        <authorList>
            <person name="Schelkunov M."/>
            <person name="Shtratnikova V."/>
            <person name="Makarenko M."/>
            <person name="Klepikova A."/>
            <person name="Omelchenko D."/>
            <person name="Novikova G."/>
            <person name="Obukhova E."/>
            <person name="Bogdanov V."/>
            <person name="Penin A."/>
            <person name="Logacheva M."/>
        </authorList>
    </citation>
    <scope>NUCLEOTIDE SEQUENCE</scope>
    <source>
        <strain evidence="2">Hsosn_3</strain>
        <tissue evidence="2">Leaf</tissue>
    </source>
</reference>
<gene>
    <name evidence="2" type="ORF">POM88_054678</name>
</gene>
<dbReference type="Proteomes" id="UP001237642">
    <property type="component" value="Unassembled WGS sequence"/>
</dbReference>
<feature type="compositionally biased region" description="Low complexity" evidence="1">
    <location>
        <begin position="90"/>
        <end position="103"/>
    </location>
</feature>
<evidence type="ECO:0000313" key="2">
    <source>
        <dbReference type="EMBL" id="KAK1350242.1"/>
    </source>
</evidence>
<sequence>MLIVFQEDKATLIPPAEDENSREIFGLIKKLNNAPIAKKKQKVPSFFETLITGGSSSSSSSKSSFLGRVSSHSLPSKQRSSTTRSFIFGSDDSNSRSSISISDDSSDAVAKEIRPTQKATAKFTSSQAKSFTQSSQIVAETTPGTSLIEILKRSSMQSTTCNQDNMIGMTQTIISAFKIPKKPVKLEGRTKF</sequence>
<evidence type="ECO:0000256" key="1">
    <source>
        <dbReference type="SAM" id="MobiDB-lite"/>
    </source>
</evidence>
<protein>
    <submittedName>
        <fullName evidence="2">Uncharacterized protein</fullName>
    </submittedName>
</protein>
<evidence type="ECO:0000313" key="3">
    <source>
        <dbReference type="Proteomes" id="UP001237642"/>
    </source>
</evidence>
<name>A0AAD8GN28_9APIA</name>
<proteinExistence type="predicted"/>
<organism evidence="2 3">
    <name type="scientific">Heracleum sosnowskyi</name>
    <dbReference type="NCBI Taxonomy" id="360622"/>
    <lineage>
        <taxon>Eukaryota</taxon>
        <taxon>Viridiplantae</taxon>
        <taxon>Streptophyta</taxon>
        <taxon>Embryophyta</taxon>
        <taxon>Tracheophyta</taxon>
        <taxon>Spermatophyta</taxon>
        <taxon>Magnoliopsida</taxon>
        <taxon>eudicotyledons</taxon>
        <taxon>Gunneridae</taxon>
        <taxon>Pentapetalae</taxon>
        <taxon>asterids</taxon>
        <taxon>campanulids</taxon>
        <taxon>Apiales</taxon>
        <taxon>Apiaceae</taxon>
        <taxon>Apioideae</taxon>
        <taxon>apioid superclade</taxon>
        <taxon>Tordylieae</taxon>
        <taxon>Tordyliinae</taxon>
        <taxon>Heracleum</taxon>
    </lineage>
</organism>
<dbReference type="AlphaFoldDB" id="A0AAD8GN28"/>
<feature type="compositionally biased region" description="Polar residues" evidence="1">
    <location>
        <begin position="72"/>
        <end position="85"/>
    </location>
</feature>
<comment type="caution">
    <text evidence="2">The sequence shown here is derived from an EMBL/GenBank/DDBJ whole genome shotgun (WGS) entry which is preliminary data.</text>
</comment>
<dbReference type="EMBL" id="JAUIZM010000067">
    <property type="protein sequence ID" value="KAK1350242.1"/>
    <property type="molecule type" value="Genomic_DNA"/>
</dbReference>